<name>A0ABQ0BH10_9FIRM</name>
<proteinExistence type="predicted"/>
<accession>A0ABQ0BH10</accession>
<reference evidence="1 2" key="1">
    <citation type="submission" date="2024-04" db="EMBL/GenBank/DDBJ databases">
        <title>Defined microbial consortia suppress multidrug-resistant proinflammatory Enterobacteriaceae via ecological control.</title>
        <authorList>
            <person name="Furuichi M."/>
            <person name="Kawaguchi T."/>
            <person name="Pust M."/>
            <person name="Yasuma K."/>
            <person name="Plichta D."/>
            <person name="Hasegawa N."/>
            <person name="Ohya T."/>
            <person name="Bhattarai S."/>
            <person name="Sasajima S."/>
            <person name="Aoto Y."/>
            <person name="Tuganbaev T."/>
            <person name="Yaginuma M."/>
            <person name="Ueda M."/>
            <person name="Okahashi N."/>
            <person name="Amafuji K."/>
            <person name="Kiridooshi Y."/>
            <person name="Sugita K."/>
            <person name="Strazar M."/>
            <person name="Skelly A."/>
            <person name="Suda W."/>
            <person name="Hattori M."/>
            <person name="Nakamoto N."/>
            <person name="Caballero S."/>
            <person name="Norman J."/>
            <person name="Olle B."/>
            <person name="Tanoue T."/>
            <person name="Arita M."/>
            <person name="Bucci V."/>
            <person name="Atarashi K."/>
            <person name="Xavier R."/>
            <person name="Honda K."/>
        </authorList>
    </citation>
    <scope>NUCLEOTIDE SEQUENCE [LARGE SCALE GENOMIC DNA]</scope>
    <source>
        <strain evidence="2">k04-0078-D8-1</strain>
    </source>
</reference>
<dbReference type="EMBL" id="BAABYW010000001">
    <property type="protein sequence ID" value="GAA6410745.1"/>
    <property type="molecule type" value="Genomic_DNA"/>
</dbReference>
<evidence type="ECO:0000313" key="1">
    <source>
        <dbReference type="EMBL" id="GAA6410745.1"/>
    </source>
</evidence>
<sequence>MDAEFIYDDFEALSDTEFIELETEADRLMSMWEIQNLRAQLMLFHDDQHIGEKRRELMAVHHPDFDEKGLREFEAKPVVDNLEGNMLIHPAATPVIEINKTHTAARGLWWSFGMEALSKCREHPMAIISLGMMPTICVRDGKGEWKLFLRGWQRTTKADLHKGWVEDMQTTNCRPPLTKEQDRKAAGKFAYGRDRIRKPVPEPPGKDTFEKYPGDLEEGWLYVDLDEEEAVCWSIV</sequence>
<dbReference type="Gene3D" id="3.10.450.50">
    <property type="match status" value="1"/>
</dbReference>
<dbReference type="Proteomes" id="UP001600943">
    <property type="component" value="Unassembled WGS sequence"/>
</dbReference>
<gene>
    <name evidence="1" type="ORF">K040078D81_48620</name>
</gene>
<organism evidence="1 2">
    <name type="scientific">Blautia hominis</name>
    <dbReference type="NCBI Taxonomy" id="2025493"/>
    <lineage>
        <taxon>Bacteria</taxon>
        <taxon>Bacillati</taxon>
        <taxon>Bacillota</taxon>
        <taxon>Clostridia</taxon>
        <taxon>Lachnospirales</taxon>
        <taxon>Lachnospiraceae</taxon>
        <taxon>Blautia</taxon>
    </lineage>
</organism>
<keyword evidence="2" id="KW-1185">Reference proteome</keyword>
<evidence type="ECO:0000313" key="2">
    <source>
        <dbReference type="Proteomes" id="UP001600943"/>
    </source>
</evidence>
<protein>
    <submittedName>
        <fullName evidence="1">Uncharacterized protein</fullName>
    </submittedName>
</protein>
<comment type="caution">
    <text evidence="1">The sequence shown here is derived from an EMBL/GenBank/DDBJ whole genome shotgun (WGS) entry which is preliminary data.</text>
</comment>
<dbReference type="RefSeq" id="WP_390409182.1">
    <property type="nucleotide sequence ID" value="NZ_BAABYW010000001.1"/>
</dbReference>